<organism evidence="17 18">
    <name type="scientific">Parnassius apollo</name>
    <name type="common">Apollo butterfly</name>
    <name type="synonym">Papilio apollo</name>
    <dbReference type="NCBI Taxonomy" id="110799"/>
    <lineage>
        <taxon>Eukaryota</taxon>
        <taxon>Metazoa</taxon>
        <taxon>Ecdysozoa</taxon>
        <taxon>Arthropoda</taxon>
        <taxon>Hexapoda</taxon>
        <taxon>Insecta</taxon>
        <taxon>Pterygota</taxon>
        <taxon>Neoptera</taxon>
        <taxon>Endopterygota</taxon>
        <taxon>Lepidoptera</taxon>
        <taxon>Glossata</taxon>
        <taxon>Ditrysia</taxon>
        <taxon>Papilionoidea</taxon>
        <taxon>Papilionidae</taxon>
        <taxon>Parnassiinae</taxon>
        <taxon>Parnassini</taxon>
        <taxon>Parnassius</taxon>
        <taxon>Parnassius</taxon>
    </lineage>
</organism>
<feature type="compositionally biased region" description="Low complexity" evidence="15">
    <location>
        <begin position="122"/>
        <end position="144"/>
    </location>
</feature>
<dbReference type="FunFam" id="3.30.428.10:FF:000002">
    <property type="entry name" value="Galactose-1-phosphate uridylyltransferase"/>
    <property type="match status" value="1"/>
</dbReference>
<keyword evidence="11 14" id="KW-0299">Galactose metabolism</keyword>
<accession>A0A8S3XKV3</accession>
<evidence type="ECO:0000256" key="11">
    <source>
        <dbReference type="ARBA" id="ARBA00023144"/>
    </source>
</evidence>
<evidence type="ECO:0000313" key="17">
    <source>
        <dbReference type="EMBL" id="CAG5026076.1"/>
    </source>
</evidence>
<evidence type="ECO:0000256" key="12">
    <source>
        <dbReference type="ARBA" id="ARBA00023277"/>
    </source>
</evidence>
<dbReference type="GO" id="GO:0008270">
    <property type="term" value="F:zinc ion binding"/>
    <property type="evidence" value="ECO:0007669"/>
    <property type="project" value="UniProtKB-KW"/>
</dbReference>
<keyword evidence="7 14" id="KW-0479">Metal-binding</keyword>
<protein>
    <recommendedName>
        <fullName evidence="14">Galactose-1-phosphate uridylyltransferase</fullName>
        <ecNumber evidence="14">2.7.7.12</ecNumber>
    </recommendedName>
</protein>
<dbReference type="EC" id="2.7.7.12" evidence="14"/>
<dbReference type="EMBL" id="CAJQZP010001176">
    <property type="protein sequence ID" value="CAG5026076.1"/>
    <property type="molecule type" value="Genomic_DNA"/>
</dbReference>
<dbReference type="GO" id="GO:0005737">
    <property type="term" value="C:cytoplasm"/>
    <property type="evidence" value="ECO:0007669"/>
    <property type="project" value="TreeGrafter"/>
</dbReference>
<dbReference type="GO" id="GO:0008108">
    <property type="term" value="F:UDP-glucose:hexose-1-phosphate uridylyltransferase activity"/>
    <property type="evidence" value="ECO:0007669"/>
    <property type="project" value="UniProtKB-EC"/>
</dbReference>
<evidence type="ECO:0000256" key="15">
    <source>
        <dbReference type="SAM" id="MobiDB-lite"/>
    </source>
</evidence>
<evidence type="ECO:0000256" key="3">
    <source>
        <dbReference type="ARBA" id="ARBA00004947"/>
    </source>
</evidence>
<keyword evidence="12 14" id="KW-0119">Carbohydrate metabolism</keyword>
<evidence type="ECO:0000256" key="13">
    <source>
        <dbReference type="PROSITE-ProRule" id="PRU00309"/>
    </source>
</evidence>
<feature type="region of interest" description="Disordered" evidence="15">
    <location>
        <begin position="112"/>
        <end position="160"/>
    </location>
</feature>
<evidence type="ECO:0000256" key="10">
    <source>
        <dbReference type="ARBA" id="ARBA00023125"/>
    </source>
</evidence>
<dbReference type="SMART" id="SM00980">
    <property type="entry name" value="THAP"/>
    <property type="match status" value="1"/>
</dbReference>
<gene>
    <name evidence="17" type="ORF">PAPOLLO_LOCUS18518</name>
</gene>
<evidence type="ECO:0000256" key="8">
    <source>
        <dbReference type="ARBA" id="ARBA00022771"/>
    </source>
</evidence>
<keyword evidence="6 14" id="KW-0548">Nucleotidyltransferase</keyword>
<dbReference type="GO" id="GO:0033499">
    <property type="term" value="P:galactose catabolic process via UDP-galactose, Leloir pathway"/>
    <property type="evidence" value="ECO:0007669"/>
    <property type="project" value="TreeGrafter"/>
</dbReference>
<sequence>MSLFFTGTLQQCLVKSVVFQLPGCVESGKSHKKLHLFPNPTETERFNKWILSIGGDILGFDNEYIFKQRRVCHAHFDEKFCCRNNRISNIAVPTINLPKPISLPIFTHSERRPLRQIETSKPSTLSVDVSSPSSPTGESASNSGALPSPPPLADDEPDAVGEGVAHSYHEHQHVRYNPLKDEWILVSPHRCRRPWSGQTEQPPEEPSPDPNNPLRAGAVRPNGQRNPDYTSTYVFPNDFPALLEEVPEPPQPKHPLFQAAQAKGTCRVMCFHPDSTMTIPLMSMDEILAVINEWIEQVKELGQRYTWVQIFENKGAVMGCSNPHPHCQIWASSFLPNEPRVKDRCQEEYYNENGKALLVDYVEQELKLKERIVIKNSEWVALVPYWAAWPYETMVLPINGSPQRMTDLNAEQKRGLAEIMKQLNTKYDNLFQCSFPYSMGWHGAPTGPSTTQGDSPHWLLHALYLPPLLRSATVKKFMVGYEMLAQPQRDLTPEQAAEKLRQCDHKVHYKNRKTK</sequence>
<dbReference type="Proteomes" id="UP000691718">
    <property type="component" value="Unassembled WGS sequence"/>
</dbReference>
<reference evidence="17" key="1">
    <citation type="submission" date="2021-04" db="EMBL/GenBank/DDBJ databases">
        <authorList>
            <person name="Tunstrom K."/>
        </authorList>
    </citation>
    <scope>NUCLEOTIDE SEQUENCE</scope>
</reference>
<dbReference type="InterPro" id="IPR005850">
    <property type="entry name" value="GalP_Utransf_C"/>
</dbReference>
<dbReference type="NCBIfam" id="NF008724">
    <property type="entry name" value="PRK11720.1"/>
    <property type="match status" value="1"/>
</dbReference>
<keyword evidence="5 14" id="KW-0808">Transferase</keyword>
<dbReference type="Pfam" id="PF02744">
    <property type="entry name" value="GalP_UDP_tr_C"/>
    <property type="match status" value="1"/>
</dbReference>
<dbReference type="InterPro" id="IPR001937">
    <property type="entry name" value="GalP_UDPtransf1"/>
</dbReference>
<comment type="pathway">
    <text evidence="3 14">Carbohydrate metabolism; galactose metabolism.</text>
</comment>
<comment type="caution">
    <text evidence="17">The sequence shown here is derived from an EMBL/GenBank/DDBJ whole genome shotgun (WGS) entry which is preliminary data.</text>
</comment>
<evidence type="ECO:0000256" key="4">
    <source>
        <dbReference type="ARBA" id="ARBA00010951"/>
    </source>
</evidence>
<dbReference type="PANTHER" id="PTHR11943:SF1">
    <property type="entry name" value="GALACTOSE-1-PHOSPHATE URIDYLYLTRANSFERASE"/>
    <property type="match status" value="1"/>
</dbReference>
<evidence type="ECO:0000256" key="2">
    <source>
        <dbReference type="ARBA" id="ARBA00001947"/>
    </source>
</evidence>
<feature type="domain" description="THAP-type" evidence="16">
    <location>
        <begin position="14"/>
        <end position="96"/>
    </location>
</feature>
<name>A0A8S3XKV3_PARAO</name>
<dbReference type="PROSITE" id="PS00117">
    <property type="entry name" value="GAL_P_UDP_TRANSF_I"/>
    <property type="match status" value="1"/>
</dbReference>
<dbReference type="InterPro" id="IPR005849">
    <property type="entry name" value="GalP_Utransf_N"/>
</dbReference>
<evidence type="ECO:0000256" key="9">
    <source>
        <dbReference type="ARBA" id="ARBA00022833"/>
    </source>
</evidence>
<dbReference type="GO" id="GO:0003677">
    <property type="term" value="F:DNA binding"/>
    <property type="evidence" value="ECO:0007669"/>
    <property type="project" value="UniProtKB-UniRule"/>
</dbReference>
<dbReference type="FunFam" id="3.30.428.10:FF:000001">
    <property type="entry name" value="Galactose-1-phosphate uridylyltransferase"/>
    <property type="match status" value="1"/>
</dbReference>
<comment type="catalytic activity">
    <reaction evidence="1 14">
        <text>alpha-D-galactose 1-phosphate + UDP-alpha-D-glucose = alpha-D-glucose 1-phosphate + UDP-alpha-D-galactose</text>
        <dbReference type="Rhea" id="RHEA:13989"/>
        <dbReference type="ChEBI" id="CHEBI:58336"/>
        <dbReference type="ChEBI" id="CHEBI:58601"/>
        <dbReference type="ChEBI" id="CHEBI:58885"/>
        <dbReference type="ChEBI" id="CHEBI:66914"/>
        <dbReference type="EC" id="2.7.7.12"/>
    </reaction>
</comment>
<keyword evidence="8 13" id="KW-0863">Zinc-finger</keyword>
<evidence type="ECO:0000313" key="18">
    <source>
        <dbReference type="Proteomes" id="UP000691718"/>
    </source>
</evidence>
<keyword evidence="10 13" id="KW-0238">DNA-binding</keyword>
<evidence type="ECO:0000256" key="1">
    <source>
        <dbReference type="ARBA" id="ARBA00001107"/>
    </source>
</evidence>
<evidence type="ECO:0000256" key="7">
    <source>
        <dbReference type="ARBA" id="ARBA00022723"/>
    </source>
</evidence>
<evidence type="ECO:0000256" key="14">
    <source>
        <dbReference type="RuleBase" id="RU000506"/>
    </source>
</evidence>
<keyword evidence="9" id="KW-0862">Zinc</keyword>
<proteinExistence type="inferred from homology"/>
<evidence type="ECO:0000259" key="16">
    <source>
        <dbReference type="PROSITE" id="PS50950"/>
    </source>
</evidence>
<keyword evidence="18" id="KW-1185">Reference proteome</keyword>
<dbReference type="PANTHER" id="PTHR11943">
    <property type="entry name" value="GALACTOSE-1-PHOSPHATE URIDYLYLTRANSFERASE"/>
    <property type="match status" value="1"/>
</dbReference>
<dbReference type="Pfam" id="PF05485">
    <property type="entry name" value="THAP"/>
    <property type="match status" value="1"/>
</dbReference>
<dbReference type="CDD" id="cd00608">
    <property type="entry name" value="GalT"/>
    <property type="match status" value="1"/>
</dbReference>
<dbReference type="OrthoDB" id="418412at2759"/>
<comment type="similarity">
    <text evidence="4 14">Belongs to the galactose-1-phosphate uridylyltransferase type 1 family.</text>
</comment>
<dbReference type="InterPro" id="IPR019779">
    <property type="entry name" value="GalP_UDPtransf1_His-AS"/>
</dbReference>
<comment type="cofactor">
    <cofactor evidence="2">
        <name>Zn(2+)</name>
        <dbReference type="ChEBI" id="CHEBI:29105"/>
    </cofactor>
</comment>
<dbReference type="AlphaFoldDB" id="A0A8S3XKV3"/>
<dbReference type="NCBIfam" id="TIGR00209">
    <property type="entry name" value="galT_1"/>
    <property type="match status" value="1"/>
</dbReference>
<dbReference type="Pfam" id="PF01087">
    <property type="entry name" value="GalP_UDP_transf"/>
    <property type="match status" value="1"/>
</dbReference>
<evidence type="ECO:0000256" key="6">
    <source>
        <dbReference type="ARBA" id="ARBA00022695"/>
    </source>
</evidence>
<dbReference type="PROSITE" id="PS50950">
    <property type="entry name" value="ZF_THAP"/>
    <property type="match status" value="1"/>
</dbReference>
<evidence type="ECO:0000256" key="5">
    <source>
        <dbReference type="ARBA" id="ARBA00022679"/>
    </source>
</evidence>
<feature type="region of interest" description="Disordered" evidence="15">
    <location>
        <begin position="193"/>
        <end position="231"/>
    </location>
</feature>
<dbReference type="InterPro" id="IPR006612">
    <property type="entry name" value="THAP_Znf"/>
</dbReference>